<dbReference type="CDD" id="cd00609">
    <property type="entry name" value="AAT_like"/>
    <property type="match status" value="1"/>
</dbReference>
<evidence type="ECO:0000256" key="3">
    <source>
        <dbReference type="ARBA" id="ARBA00023015"/>
    </source>
</evidence>
<protein>
    <recommendedName>
        <fullName evidence="7">HTH gntR-type domain-containing protein</fullName>
    </recommendedName>
</protein>
<dbReference type="InterPro" id="IPR015424">
    <property type="entry name" value="PyrdxlP-dep_Trfase"/>
</dbReference>
<evidence type="ECO:0000256" key="5">
    <source>
        <dbReference type="ARBA" id="ARBA00023163"/>
    </source>
</evidence>
<dbReference type="Gene3D" id="3.40.640.10">
    <property type="entry name" value="Type I PLP-dependent aspartate aminotransferase-like (Major domain)"/>
    <property type="match status" value="1"/>
</dbReference>
<dbReference type="InterPro" id="IPR004839">
    <property type="entry name" value="Aminotransferase_I/II_large"/>
</dbReference>
<evidence type="ECO:0000256" key="2">
    <source>
        <dbReference type="ARBA" id="ARBA00022898"/>
    </source>
</evidence>
<dbReference type="InterPro" id="IPR015421">
    <property type="entry name" value="PyrdxlP-dep_Trfase_major"/>
</dbReference>
<dbReference type="PANTHER" id="PTHR46577">
    <property type="entry name" value="HTH-TYPE TRANSCRIPTIONAL REGULATORY PROTEIN GABR"/>
    <property type="match status" value="1"/>
</dbReference>
<evidence type="ECO:0000256" key="6">
    <source>
        <dbReference type="SAM" id="MobiDB-lite"/>
    </source>
</evidence>
<feature type="region of interest" description="Disordered" evidence="6">
    <location>
        <begin position="110"/>
        <end position="138"/>
    </location>
</feature>
<dbReference type="RefSeq" id="WP_110073131.1">
    <property type="nucleotide sequence ID" value="NZ_CM009896.1"/>
</dbReference>
<evidence type="ECO:0000313" key="9">
    <source>
        <dbReference type="Proteomes" id="UP000245488"/>
    </source>
</evidence>
<organism evidence="8 9">
    <name type="scientific">Butyrivibrio fibrisolvens</name>
    <dbReference type="NCBI Taxonomy" id="831"/>
    <lineage>
        <taxon>Bacteria</taxon>
        <taxon>Bacillati</taxon>
        <taxon>Bacillota</taxon>
        <taxon>Clostridia</taxon>
        <taxon>Lachnospirales</taxon>
        <taxon>Lachnospiraceae</taxon>
        <taxon>Butyrivibrio</taxon>
    </lineage>
</organism>
<feature type="compositionally biased region" description="Low complexity" evidence="6">
    <location>
        <begin position="117"/>
        <end position="138"/>
    </location>
</feature>
<reference evidence="8 9" key="1">
    <citation type="submission" date="2017-09" db="EMBL/GenBank/DDBJ databases">
        <title>High-quality draft genome sequence of Butyrivibrio fibrisolvens INBov1, isolated from cow rumen.</title>
        <authorList>
            <person name="Rodriguez Hernaez J."/>
            <person name="Rivarola M."/>
            <person name="Paniego N."/>
            <person name="Cravero S."/>
            <person name="Ceron Cucchi M."/>
            <person name="Martinez M.C."/>
        </authorList>
    </citation>
    <scope>NUCLEOTIDE SEQUENCE [LARGE SCALE GENOMIC DNA]</scope>
    <source>
        <strain evidence="8 9">INBov1</strain>
    </source>
</reference>
<name>A0A317G663_BUTFI</name>
<dbReference type="SUPFAM" id="SSF46785">
    <property type="entry name" value="Winged helix' DNA-binding domain"/>
    <property type="match status" value="1"/>
</dbReference>
<dbReference type="InterPro" id="IPR051446">
    <property type="entry name" value="HTH_trans_reg/aminotransferase"/>
</dbReference>
<dbReference type="PANTHER" id="PTHR46577:SF1">
    <property type="entry name" value="HTH-TYPE TRANSCRIPTIONAL REGULATORY PROTEIN GABR"/>
    <property type="match status" value="1"/>
</dbReference>
<dbReference type="Pfam" id="PF00155">
    <property type="entry name" value="Aminotran_1_2"/>
    <property type="match status" value="1"/>
</dbReference>
<dbReference type="Proteomes" id="UP000245488">
    <property type="component" value="Chromosome"/>
</dbReference>
<sequence>MYDVEKRGNVPIYEYLYKCIRNDIVSGRIRNGEKLLSKRRLARQEGVALITVENAYEQLLVEGYIESRERSGYYVSFDAGRFVMSDYSDDSSRSSNGNIYLNHRSANNSIGNIKTDNTSSKANNTNSKANNTNSKANITNSNNNISGVIERDIPQVPDIADFVSQRLFDDAFPFDIWSKLMRKVLSDRNPECLAPPDPCGLPVLRYAIAGYLMRSRGIDADPDNIIVGPGTEYLENILLILSGGGALTAVEDPGYKKMGLLCERAGHKCLHIPVDRDGLDVSVLEGTSVRLVNISPSHHFPTGVVMSAGRRAQLVDWAEREDAYIAEDDYDSEFRFSGRPIPPIAAAYPERVIYMNTFTRTLAPSIRIAFMVLPDKLMDRYRQKLSFYSGTVSSFEQLVLAEFINGGYYERHLSRMRNYYGKRRESIMRLFESKEKGSINRNDTKEKYDDTKETHDNTHADRSYIQKQKENSETGIFVPIKDVAGLRIVLKAPDSLDDEKFIKALSDKGIKLSCINDYCYSHNSQYDHHFLVSFGAASEADFAKALPLMEKAAMECM</sequence>
<dbReference type="PROSITE" id="PS50949">
    <property type="entry name" value="HTH_GNTR"/>
    <property type="match status" value="1"/>
</dbReference>
<evidence type="ECO:0000256" key="1">
    <source>
        <dbReference type="ARBA" id="ARBA00005384"/>
    </source>
</evidence>
<dbReference type="InterPro" id="IPR036390">
    <property type="entry name" value="WH_DNA-bd_sf"/>
</dbReference>
<dbReference type="GO" id="GO:0030170">
    <property type="term" value="F:pyridoxal phosphate binding"/>
    <property type="evidence" value="ECO:0007669"/>
    <property type="project" value="InterPro"/>
</dbReference>
<dbReference type="InterPro" id="IPR036388">
    <property type="entry name" value="WH-like_DNA-bd_sf"/>
</dbReference>
<dbReference type="InterPro" id="IPR000524">
    <property type="entry name" value="Tscrpt_reg_HTH_GntR"/>
</dbReference>
<keyword evidence="3" id="KW-0805">Transcription regulation</keyword>
<evidence type="ECO:0000256" key="4">
    <source>
        <dbReference type="ARBA" id="ARBA00023125"/>
    </source>
</evidence>
<dbReference type="GO" id="GO:0003700">
    <property type="term" value="F:DNA-binding transcription factor activity"/>
    <property type="evidence" value="ECO:0007669"/>
    <property type="project" value="InterPro"/>
</dbReference>
<keyword evidence="5" id="KW-0804">Transcription</keyword>
<dbReference type="SUPFAM" id="SSF53383">
    <property type="entry name" value="PLP-dependent transferases"/>
    <property type="match status" value="1"/>
</dbReference>
<dbReference type="AlphaFoldDB" id="A0A317G663"/>
<keyword evidence="4" id="KW-0238">DNA-binding</keyword>
<comment type="similarity">
    <text evidence="1">In the C-terminal section; belongs to the class-I pyridoxal-phosphate-dependent aminotransferase family.</text>
</comment>
<dbReference type="EMBL" id="NXNG01000001">
    <property type="protein sequence ID" value="PWT27772.1"/>
    <property type="molecule type" value="Genomic_DNA"/>
</dbReference>
<gene>
    <name evidence="8" type="ORF">CPT75_12025</name>
</gene>
<dbReference type="Pfam" id="PF00392">
    <property type="entry name" value="GntR"/>
    <property type="match status" value="1"/>
</dbReference>
<dbReference type="Gene3D" id="1.10.10.10">
    <property type="entry name" value="Winged helix-like DNA-binding domain superfamily/Winged helix DNA-binding domain"/>
    <property type="match status" value="1"/>
</dbReference>
<dbReference type="GO" id="GO:0003677">
    <property type="term" value="F:DNA binding"/>
    <property type="evidence" value="ECO:0007669"/>
    <property type="project" value="UniProtKB-KW"/>
</dbReference>
<dbReference type="CDD" id="cd07377">
    <property type="entry name" value="WHTH_GntR"/>
    <property type="match status" value="1"/>
</dbReference>
<evidence type="ECO:0000313" key="8">
    <source>
        <dbReference type="EMBL" id="PWT27772.1"/>
    </source>
</evidence>
<dbReference type="SMART" id="SM00345">
    <property type="entry name" value="HTH_GNTR"/>
    <property type="match status" value="1"/>
</dbReference>
<accession>A0A317G663</accession>
<comment type="caution">
    <text evidence="8">The sequence shown here is derived from an EMBL/GenBank/DDBJ whole genome shotgun (WGS) entry which is preliminary data.</text>
</comment>
<keyword evidence="9" id="KW-1185">Reference proteome</keyword>
<feature type="domain" description="HTH gntR-type" evidence="7">
    <location>
        <begin position="10"/>
        <end position="78"/>
    </location>
</feature>
<evidence type="ECO:0000259" key="7">
    <source>
        <dbReference type="PROSITE" id="PS50949"/>
    </source>
</evidence>
<keyword evidence="2" id="KW-0663">Pyridoxal phosphate</keyword>
<proteinExistence type="inferred from homology"/>